<dbReference type="AlphaFoldDB" id="A0A1H0QXX2"/>
<dbReference type="PANTHER" id="PTHR33406">
    <property type="entry name" value="MEMBRANE PROTEIN MJ1562-RELATED"/>
    <property type="match status" value="1"/>
</dbReference>
<feature type="transmembrane region" description="Helical" evidence="8">
    <location>
        <begin position="304"/>
        <end position="328"/>
    </location>
</feature>
<evidence type="ECO:0000256" key="3">
    <source>
        <dbReference type="ARBA" id="ARBA00022475"/>
    </source>
</evidence>
<feature type="transmembrane region" description="Helical" evidence="8">
    <location>
        <begin position="183"/>
        <end position="216"/>
    </location>
</feature>
<gene>
    <name evidence="10" type="ORF">SAMN05192558_107193</name>
</gene>
<feature type="domain" description="SSD" evidence="9">
    <location>
        <begin position="218"/>
        <end position="327"/>
    </location>
</feature>
<dbReference type="OrthoDB" id="7051771at2"/>
<keyword evidence="5 8" id="KW-1133">Transmembrane helix</keyword>
<keyword evidence="11" id="KW-1185">Reference proteome</keyword>
<feature type="region of interest" description="Disordered" evidence="7">
    <location>
        <begin position="709"/>
        <end position="729"/>
    </location>
</feature>
<dbReference type="PROSITE" id="PS50156">
    <property type="entry name" value="SSD"/>
    <property type="match status" value="1"/>
</dbReference>
<evidence type="ECO:0000256" key="6">
    <source>
        <dbReference type="ARBA" id="ARBA00023136"/>
    </source>
</evidence>
<keyword evidence="6 8" id="KW-0472">Membrane</keyword>
<evidence type="ECO:0000256" key="2">
    <source>
        <dbReference type="ARBA" id="ARBA00010157"/>
    </source>
</evidence>
<feature type="transmembrane region" description="Helical" evidence="8">
    <location>
        <begin position="521"/>
        <end position="541"/>
    </location>
</feature>
<evidence type="ECO:0000256" key="1">
    <source>
        <dbReference type="ARBA" id="ARBA00004651"/>
    </source>
</evidence>
<dbReference type="InterPro" id="IPR000731">
    <property type="entry name" value="SSD"/>
</dbReference>
<dbReference type="Pfam" id="PF03176">
    <property type="entry name" value="MMPL"/>
    <property type="match status" value="2"/>
</dbReference>
<keyword evidence="3" id="KW-1003">Cell membrane</keyword>
<feature type="transmembrane region" description="Helical" evidence="8">
    <location>
        <begin position="277"/>
        <end position="298"/>
    </location>
</feature>
<dbReference type="GO" id="GO:0005886">
    <property type="term" value="C:plasma membrane"/>
    <property type="evidence" value="ECO:0007669"/>
    <property type="project" value="UniProtKB-SubCell"/>
</dbReference>
<feature type="transmembrane region" description="Helical" evidence="8">
    <location>
        <begin position="674"/>
        <end position="694"/>
    </location>
</feature>
<evidence type="ECO:0000256" key="4">
    <source>
        <dbReference type="ARBA" id="ARBA00022692"/>
    </source>
</evidence>
<accession>A0A1H0QXX2</accession>
<reference evidence="11" key="1">
    <citation type="submission" date="2016-10" db="EMBL/GenBank/DDBJ databases">
        <authorList>
            <person name="Varghese N."/>
            <person name="Submissions S."/>
        </authorList>
    </citation>
    <scope>NUCLEOTIDE SEQUENCE [LARGE SCALE GENOMIC DNA]</scope>
    <source>
        <strain evidence="11">IBRC-M 10655</strain>
    </source>
</reference>
<feature type="transmembrane region" description="Helical" evidence="8">
    <location>
        <begin position="639"/>
        <end position="668"/>
    </location>
</feature>
<dbReference type="EMBL" id="FNJB01000007">
    <property type="protein sequence ID" value="SDP21975.1"/>
    <property type="molecule type" value="Genomic_DNA"/>
</dbReference>
<dbReference type="InterPro" id="IPR050545">
    <property type="entry name" value="Mycobact_MmpL"/>
</dbReference>
<protein>
    <submittedName>
        <fullName evidence="10">Putative drug exporter of the RND superfamily</fullName>
    </submittedName>
</protein>
<feature type="transmembrane region" description="Helical" evidence="8">
    <location>
        <begin position="548"/>
        <end position="567"/>
    </location>
</feature>
<evidence type="ECO:0000256" key="5">
    <source>
        <dbReference type="ARBA" id="ARBA00022989"/>
    </source>
</evidence>
<dbReference type="PANTHER" id="PTHR33406:SF11">
    <property type="entry name" value="MEMBRANE PROTEIN SCO6666-RELATED"/>
    <property type="match status" value="1"/>
</dbReference>
<feature type="transmembrane region" description="Helical" evidence="8">
    <location>
        <begin position="12"/>
        <end position="35"/>
    </location>
</feature>
<sequence length="729" mass="77315">MFAWWGTVVGRIRWLILVGTAAFVAFAGIWGTGVFDRLADDGSLSDPASESQRIIARVADEIGRANVHLIALYSSDTLEVTDARFRDPVNAVVADLKADKAVEMVTSFYETKAPSLVSTEKNATYVPIRFVAGTGEAVVKQVRDRLAIEGLTTQIGGQLAVNLDIDKQVGDDIVRAELIATPILLLLLVFIFGSVVAASMPLLIGGVAILGAFTAVRGLTMVTDVSVFSINIITILGLGLAVDYALFMVSRFREELDKGYEVNDAVRRTMATAGRTVAVSGVVVTLALSGLMIFPQMLLRSMGLGGASAVIVAMLTSLTVLPAMLAVLGHRINALRLPWLRKRKIPTVTGAVAKTADSGVWARIANSVMRRPVLYTLGVTMILLLLAAPFTRVQFGGVDERVLPPGTESRVVSERLASEFDGDGVDPIRVLISGASKDTATAFAKQIEDVSGVRATSVAGQKGDSTLLTVGYDGASNSEHARNIVVGIRDLPPPAGAEVLVGGPTAGVVDQVNGLGERVPWMLLLVAGITFVLLALAFGSLVVPLKAIVMNLVSIGAAFGVVVWIFQDGNFAGLLNFTPTGYIDASQPILMLAILFGLSMDYEVFLLSRIREQWDTLGDNTAAVASGVQRTGGIITSAALLLCVVVGAFATSGITFIKMVGVGMLVALAVDATLVRLLLVPATMRLLGGANWWAPKFLRRMYSRYGFHESDDPDEPVGAKPEPNLVTTH</sequence>
<dbReference type="Proteomes" id="UP000199651">
    <property type="component" value="Unassembled WGS sequence"/>
</dbReference>
<name>A0A1H0QXX2_9PSEU</name>
<feature type="transmembrane region" description="Helical" evidence="8">
    <location>
        <begin position="587"/>
        <end position="607"/>
    </location>
</feature>
<dbReference type="InterPro" id="IPR004869">
    <property type="entry name" value="MMPL_dom"/>
</dbReference>
<proteinExistence type="inferred from homology"/>
<evidence type="ECO:0000313" key="10">
    <source>
        <dbReference type="EMBL" id="SDP21975.1"/>
    </source>
</evidence>
<evidence type="ECO:0000256" key="8">
    <source>
        <dbReference type="SAM" id="Phobius"/>
    </source>
</evidence>
<organism evidence="10 11">
    <name type="scientific">Actinokineospora alba</name>
    <dbReference type="NCBI Taxonomy" id="504798"/>
    <lineage>
        <taxon>Bacteria</taxon>
        <taxon>Bacillati</taxon>
        <taxon>Actinomycetota</taxon>
        <taxon>Actinomycetes</taxon>
        <taxon>Pseudonocardiales</taxon>
        <taxon>Pseudonocardiaceae</taxon>
        <taxon>Actinokineospora</taxon>
    </lineage>
</organism>
<evidence type="ECO:0000313" key="11">
    <source>
        <dbReference type="Proteomes" id="UP000199651"/>
    </source>
</evidence>
<dbReference type="SUPFAM" id="SSF82866">
    <property type="entry name" value="Multidrug efflux transporter AcrB transmembrane domain"/>
    <property type="match status" value="2"/>
</dbReference>
<dbReference type="STRING" id="504798.SAMN05421871_104192"/>
<feature type="transmembrane region" description="Helical" evidence="8">
    <location>
        <begin position="373"/>
        <end position="391"/>
    </location>
</feature>
<feature type="transmembrane region" description="Helical" evidence="8">
    <location>
        <begin position="228"/>
        <end position="249"/>
    </location>
</feature>
<comment type="subcellular location">
    <subcellularLocation>
        <location evidence="1">Cell membrane</location>
        <topology evidence="1">Multi-pass membrane protein</topology>
    </subcellularLocation>
</comment>
<evidence type="ECO:0000259" key="9">
    <source>
        <dbReference type="PROSITE" id="PS50156"/>
    </source>
</evidence>
<dbReference type="Gene3D" id="1.20.1640.10">
    <property type="entry name" value="Multidrug efflux transporter AcrB transmembrane domain"/>
    <property type="match status" value="2"/>
</dbReference>
<keyword evidence="4 8" id="KW-0812">Transmembrane</keyword>
<comment type="similarity">
    <text evidence="2">Belongs to the resistance-nodulation-cell division (RND) (TC 2.A.6) family. MmpL subfamily.</text>
</comment>
<evidence type="ECO:0000256" key="7">
    <source>
        <dbReference type="SAM" id="MobiDB-lite"/>
    </source>
</evidence>